<proteinExistence type="inferred from homology"/>
<dbReference type="InterPro" id="IPR010334">
    <property type="entry name" value="Dcp1"/>
</dbReference>
<evidence type="ECO:0000313" key="7">
    <source>
        <dbReference type="Proteomes" id="UP001059893"/>
    </source>
</evidence>
<evidence type="ECO:0008006" key="8">
    <source>
        <dbReference type="Google" id="ProtNLM"/>
    </source>
</evidence>
<dbReference type="Pfam" id="PF06058">
    <property type="entry name" value="DCP1"/>
    <property type="match status" value="1"/>
</dbReference>
<evidence type="ECO:0000313" key="6">
    <source>
        <dbReference type="EMBL" id="KAI6297251.1"/>
    </source>
</evidence>
<comment type="subcellular location">
    <subcellularLocation>
        <location evidence="1">Cytoplasm</location>
    </subcellularLocation>
</comment>
<accession>A0ABQ8NHN1</accession>
<evidence type="ECO:0000256" key="2">
    <source>
        <dbReference type="ARBA" id="ARBA00008778"/>
    </source>
</evidence>
<dbReference type="SUPFAM" id="SSF50729">
    <property type="entry name" value="PH domain-like"/>
    <property type="match status" value="1"/>
</dbReference>
<dbReference type="Gene3D" id="2.30.29.30">
    <property type="entry name" value="Pleckstrin-homology domain (PH domain)/Phosphotyrosine-binding domain (PTB)"/>
    <property type="match status" value="1"/>
</dbReference>
<sequence>MPNQHTMSRATPRKSRHRRDASGGGGPSGHHLPKTVATSDYESDAVHYLETRTPAVTEAALLPRLNRTNTEINLSVLQRWLPNIRSIASIAANAVVYAFSPTTHEWDKAGIEGAMFVCDQDPTELGMPRSCVYLLNRRSLDNLHIDLAAVSHFEVQNELLIFNLGDKVLGLWIHADQEDTRDTNAATIQERWARVRAAAVPVGQAEAQKTGGTSAAGETMGPAMQAIGRRLSISDLFGRARDTADG</sequence>
<comment type="similarity">
    <text evidence="2">Belongs to the DCP1 family.</text>
</comment>
<evidence type="ECO:0000256" key="1">
    <source>
        <dbReference type="ARBA" id="ARBA00004496"/>
    </source>
</evidence>
<evidence type="ECO:0000256" key="5">
    <source>
        <dbReference type="SAM" id="MobiDB-lite"/>
    </source>
</evidence>
<keyword evidence="3" id="KW-0963">Cytoplasm</keyword>
<dbReference type="PANTHER" id="PTHR16290:SF0">
    <property type="entry name" value="DECAPPING PROTEIN 1, ISOFORM A"/>
    <property type="match status" value="1"/>
</dbReference>
<protein>
    <recommendedName>
        <fullName evidence="8">PH domain-like protein</fullName>
    </recommendedName>
</protein>
<name>A0ABQ8NHN1_PYRGI</name>
<reference evidence="6" key="1">
    <citation type="submission" date="2021-01" db="EMBL/GenBank/DDBJ databases">
        <title>Deciphering the adaptive evolutionary patterns associated with biogeogrpahic diversity in the finger millet blast pathogen Magnaporthe oryzae in Eastern Africa.</title>
        <authorList>
            <person name="Onyema G."/>
            <person name="Shittu T.A."/>
            <person name="Dodsworth S."/>
            <person name="Devilliers S."/>
            <person name="Muthumeenakshi S."/>
            <person name="Sreenivasaprasad S."/>
        </authorList>
    </citation>
    <scope>NUCLEOTIDE SEQUENCE</scope>
    <source>
        <strain evidence="6">D15/s37</strain>
    </source>
</reference>
<dbReference type="Proteomes" id="UP001059893">
    <property type="component" value="Unassembled WGS sequence"/>
</dbReference>
<evidence type="ECO:0000256" key="3">
    <source>
        <dbReference type="ARBA" id="ARBA00022490"/>
    </source>
</evidence>
<dbReference type="PANTHER" id="PTHR16290">
    <property type="entry name" value="TRANSCRIPTION FACTOR SMIF DECAPPING ENZYME DCP1"/>
    <property type="match status" value="1"/>
</dbReference>
<comment type="caution">
    <text evidence="6">The sequence shown here is derived from an EMBL/GenBank/DDBJ whole genome shotgun (WGS) entry which is preliminary data.</text>
</comment>
<dbReference type="CDD" id="cd13182">
    <property type="entry name" value="EVH1-like_Dcp1"/>
    <property type="match status" value="1"/>
</dbReference>
<dbReference type="EMBL" id="JABSND010000116">
    <property type="protein sequence ID" value="KAI6297251.1"/>
    <property type="molecule type" value="Genomic_DNA"/>
</dbReference>
<keyword evidence="7" id="KW-1185">Reference proteome</keyword>
<evidence type="ECO:0000256" key="4">
    <source>
        <dbReference type="ARBA" id="ARBA00022664"/>
    </source>
</evidence>
<keyword evidence="4" id="KW-0507">mRNA processing</keyword>
<dbReference type="InterPro" id="IPR011993">
    <property type="entry name" value="PH-like_dom_sf"/>
</dbReference>
<feature type="region of interest" description="Disordered" evidence="5">
    <location>
        <begin position="1"/>
        <end position="35"/>
    </location>
</feature>
<organism evidence="6 7">
    <name type="scientific">Pyricularia grisea</name>
    <name type="common">Crabgrass-specific blast fungus</name>
    <name type="synonym">Magnaporthe grisea</name>
    <dbReference type="NCBI Taxonomy" id="148305"/>
    <lineage>
        <taxon>Eukaryota</taxon>
        <taxon>Fungi</taxon>
        <taxon>Dikarya</taxon>
        <taxon>Ascomycota</taxon>
        <taxon>Pezizomycotina</taxon>
        <taxon>Sordariomycetes</taxon>
        <taxon>Sordariomycetidae</taxon>
        <taxon>Magnaporthales</taxon>
        <taxon>Pyriculariaceae</taxon>
        <taxon>Pyricularia</taxon>
    </lineage>
</organism>
<gene>
    <name evidence="6" type="ORF">MCOR33_006388</name>
</gene>